<reference evidence="1" key="2">
    <citation type="journal article" date="2015" name="Data Brief">
        <title>Shoot transcriptome of the giant reed, Arundo donax.</title>
        <authorList>
            <person name="Barrero R.A."/>
            <person name="Guerrero F.D."/>
            <person name="Moolhuijzen P."/>
            <person name="Goolsby J.A."/>
            <person name="Tidwell J."/>
            <person name="Bellgard S.E."/>
            <person name="Bellgard M.I."/>
        </authorList>
    </citation>
    <scope>NUCLEOTIDE SEQUENCE</scope>
    <source>
        <tissue evidence="1">Shoot tissue taken approximately 20 cm above the soil surface</tissue>
    </source>
</reference>
<protein>
    <submittedName>
        <fullName evidence="1">Uncharacterized protein</fullName>
    </submittedName>
</protein>
<accession>A0A0A8ZER6</accession>
<name>A0A0A8ZER6_ARUDO</name>
<dbReference type="EMBL" id="GBRH01260589">
    <property type="protein sequence ID" value="JAD37306.1"/>
    <property type="molecule type" value="Transcribed_RNA"/>
</dbReference>
<reference evidence="1" key="1">
    <citation type="submission" date="2014-09" db="EMBL/GenBank/DDBJ databases">
        <authorList>
            <person name="Magalhaes I.L.F."/>
            <person name="Oliveira U."/>
            <person name="Santos F.R."/>
            <person name="Vidigal T.H.D.A."/>
            <person name="Brescovit A.D."/>
            <person name="Santos A.J."/>
        </authorList>
    </citation>
    <scope>NUCLEOTIDE SEQUENCE</scope>
    <source>
        <tissue evidence="1">Shoot tissue taken approximately 20 cm above the soil surface</tissue>
    </source>
</reference>
<evidence type="ECO:0000313" key="1">
    <source>
        <dbReference type="EMBL" id="JAD37306.1"/>
    </source>
</evidence>
<dbReference type="AlphaFoldDB" id="A0A0A8ZER6"/>
<proteinExistence type="predicted"/>
<organism evidence="1">
    <name type="scientific">Arundo donax</name>
    <name type="common">Giant reed</name>
    <name type="synonym">Donax arundinaceus</name>
    <dbReference type="NCBI Taxonomy" id="35708"/>
    <lineage>
        <taxon>Eukaryota</taxon>
        <taxon>Viridiplantae</taxon>
        <taxon>Streptophyta</taxon>
        <taxon>Embryophyta</taxon>
        <taxon>Tracheophyta</taxon>
        <taxon>Spermatophyta</taxon>
        <taxon>Magnoliopsida</taxon>
        <taxon>Liliopsida</taxon>
        <taxon>Poales</taxon>
        <taxon>Poaceae</taxon>
        <taxon>PACMAD clade</taxon>
        <taxon>Arundinoideae</taxon>
        <taxon>Arundineae</taxon>
        <taxon>Arundo</taxon>
    </lineage>
</organism>
<sequence>MHASITWCMSGIPQSVSKLQLMKSYDIIRCLGKILRQDTTHVDNK</sequence>